<accession>A0A0G4N9X1</accession>
<protein>
    <recommendedName>
        <fullName evidence="4">Eukaryotic translation initiation factor 3 subunit C N-terminal domain-containing protein</fullName>
    </recommendedName>
</protein>
<keyword evidence="1" id="KW-0963">Cytoplasm</keyword>
<dbReference type="GO" id="GO:0031369">
    <property type="term" value="F:translation initiation factor binding"/>
    <property type="evidence" value="ECO:0007669"/>
    <property type="project" value="InterPro"/>
</dbReference>
<keyword evidence="3" id="KW-0648">Protein biosynthesis</keyword>
<dbReference type="PANTHER" id="PTHR13937">
    <property type="entry name" value="EUKARYOTIC TRANSLATION INITATION FACTOR 3, SUBUNIT 8 EIF3S8 -RELATED"/>
    <property type="match status" value="1"/>
</dbReference>
<dbReference type="GO" id="GO:0005852">
    <property type="term" value="C:eukaryotic translation initiation factor 3 complex"/>
    <property type="evidence" value="ECO:0007669"/>
    <property type="project" value="InterPro"/>
</dbReference>
<proteinExistence type="predicted"/>
<evidence type="ECO:0000313" key="5">
    <source>
        <dbReference type="EMBL" id="CRK43159.1"/>
    </source>
</evidence>
<dbReference type="EMBL" id="CVQI01033095">
    <property type="protein sequence ID" value="CRK43159.1"/>
    <property type="molecule type" value="Genomic_DNA"/>
</dbReference>
<feature type="non-terminal residue" evidence="5">
    <location>
        <position position="336"/>
    </location>
</feature>
<dbReference type="Proteomes" id="UP000045706">
    <property type="component" value="Unassembled WGS sequence"/>
</dbReference>
<dbReference type="GO" id="GO:0003743">
    <property type="term" value="F:translation initiation factor activity"/>
    <property type="evidence" value="ECO:0007669"/>
    <property type="project" value="UniProtKB-KW"/>
</dbReference>
<dbReference type="InterPro" id="IPR027516">
    <property type="entry name" value="EIF3C"/>
</dbReference>
<dbReference type="Pfam" id="PF05470">
    <property type="entry name" value="eIF-3c_N"/>
    <property type="match status" value="1"/>
</dbReference>
<name>A0A0G4N9X1_VERLO</name>
<feature type="domain" description="Eukaryotic translation initiation factor 3 subunit C N-terminal" evidence="4">
    <location>
        <begin position="6"/>
        <end position="335"/>
    </location>
</feature>
<dbReference type="InterPro" id="IPR008905">
    <property type="entry name" value="EIF3C_N_dom"/>
</dbReference>
<evidence type="ECO:0000256" key="2">
    <source>
        <dbReference type="ARBA" id="ARBA00022540"/>
    </source>
</evidence>
<evidence type="ECO:0000256" key="1">
    <source>
        <dbReference type="ARBA" id="ARBA00022490"/>
    </source>
</evidence>
<sequence length="336" mass="38314">DADPALPEFDKLNRQVAKIQESRKTPKSYIKTIAELEDYMNEAVAKQKVTPKKMNAIAARGLNAVKQKIKKVNKDYQSQIEAYRADNDAFMDSEEEEEKVSKPKKTVRIAEAEDVAEPLGEDDGFATVGKGGRTLQFTPESIFKHLRGIIESRGKKNTDRTEQIKTMEKLSEIASTPYQKIRVLLALVSTRFDLSSSGATSMPVEHWKAAEKELATLFEVLEANPDYVVVENAEEWEDDEKPPALEEGEKYIKVPGSIVSFIERLDDELTRSLQNIDPHTSEYIERLTDEGALYNIIFRGQLYYEYLRKDAALDITQESINRVVTRRLEHVYFKVS</sequence>
<gene>
    <name evidence="5" type="ORF">BN1723_019124</name>
</gene>
<feature type="non-terminal residue" evidence="5">
    <location>
        <position position="1"/>
    </location>
</feature>
<evidence type="ECO:0000256" key="3">
    <source>
        <dbReference type="ARBA" id="ARBA00022917"/>
    </source>
</evidence>
<reference evidence="6" key="1">
    <citation type="submission" date="2015-05" db="EMBL/GenBank/DDBJ databases">
        <authorList>
            <person name="Fogelqvist Johan"/>
        </authorList>
    </citation>
    <scope>NUCLEOTIDE SEQUENCE [LARGE SCALE GENOMIC DNA]</scope>
</reference>
<evidence type="ECO:0000259" key="4">
    <source>
        <dbReference type="Pfam" id="PF05470"/>
    </source>
</evidence>
<organism evidence="5 6">
    <name type="scientific">Verticillium longisporum</name>
    <name type="common">Verticillium dahliae var. longisporum</name>
    <dbReference type="NCBI Taxonomy" id="100787"/>
    <lineage>
        <taxon>Eukaryota</taxon>
        <taxon>Fungi</taxon>
        <taxon>Dikarya</taxon>
        <taxon>Ascomycota</taxon>
        <taxon>Pezizomycotina</taxon>
        <taxon>Sordariomycetes</taxon>
        <taxon>Hypocreomycetidae</taxon>
        <taxon>Glomerellales</taxon>
        <taxon>Plectosphaerellaceae</taxon>
        <taxon>Verticillium</taxon>
    </lineage>
</organism>
<dbReference type="PANTHER" id="PTHR13937:SF0">
    <property type="entry name" value="EUKARYOTIC TRANSLATION INITIATION FACTOR 3 SUBUNIT C-RELATED"/>
    <property type="match status" value="1"/>
</dbReference>
<dbReference type="GO" id="GO:0003723">
    <property type="term" value="F:RNA binding"/>
    <property type="evidence" value="ECO:0007669"/>
    <property type="project" value="InterPro"/>
</dbReference>
<evidence type="ECO:0000313" key="6">
    <source>
        <dbReference type="Proteomes" id="UP000045706"/>
    </source>
</evidence>
<dbReference type="AlphaFoldDB" id="A0A0G4N9X1"/>
<keyword evidence="2" id="KW-0396">Initiation factor</keyword>